<name>A0A0C9XJ30_9AGAM</name>
<feature type="non-terminal residue" evidence="1">
    <location>
        <position position="1"/>
    </location>
</feature>
<protein>
    <submittedName>
        <fullName evidence="1">Uncharacterized protein</fullName>
    </submittedName>
</protein>
<proteinExistence type="predicted"/>
<evidence type="ECO:0000313" key="2">
    <source>
        <dbReference type="EMBL" id="KIK13565.1"/>
    </source>
</evidence>
<keyword evidence="3" id="KW-1185">Reference proteome</keyword>
<dbReference type="EMBL" id="KN834092">
    <property type="protein sequence ID" value="KIK12335.1"/>
    <property type="molecule type" value="Genomic_DNA"/>
</dbReference>
<feature type="non-terminal residue" evidence="1">
    <location>
        <position position="57"/>
    </location>
</feature>
<dbReference type="OrthoDB" id="2702900at2759"/>
<dbReference type="HOGENOM" id="CLU_197950_0_0_1"/>
<evidence type="ECO:0000313" key="3">
    <source>
        <dbReference type="Proteomes" id="UP000054018"/>
    </source>
</evidence>
<sequence>KYNYMEKTLSKTTQCQFCGKLFKPQGIKSHEAHCGTRQIRERQRLDTTKQYERDLEQ</sequence>
<reference evidence="1 3" key="1">
    <citation type="submission" date="2014-04" db="EMBL/GenBank/DDBJ databases">
        <authorList>
            <consortium name="DOE Joint Genome Institute"/>
            <person name="Kuo A."/>
            <person name="Kohler A."/>
            <person name="Costa M.D."/>
            <person name="Nagy L.G."/>
            <person name="Floudas D."/>
            <person name="Copeland A."/>
            <person name="Barry K.W."/>
            <person name="Cichocki N."/>
            <person name="Veneault-Fourrey C."/>
            <person name="LaButti K."/>
            <person name="Lindquist E.A."/>
            <person name="Lipzen A."/>
            <person name="Lundell T."/>
            <person name="Morin E."/>
            <person name="Murat C."/>
            <person name="Sun H."/>
            <person name="Tunlid A."/>
            <person name="Henrissat B."/>
            <person name="Grigoriev I.V."/>
            <person name="Hibbett D.S."/>
            <person name="Martin F."/>
            <person name="Nordberg H.P."/>
            <person name="Cantor M.N."/>
            <person name="Hua S.X."/>
        </authorList>
    </citation>
    <scope>NUCLEOTIDE SEQUENCE [LARGE SCALE GENOMIC DNA]</scope>
    <source>
        <strain evidence="1 3">441</strain>
    </source>
</reference>
<organism evidence="1 3">
    <name type="scientific">Pisolithus microcarpus 441</name>
    <dbReference type="NCBI Taxonomy" id="765257"/>
    <lineage>
        <taxon>Eukaryota</taxon>
        <taxon>Fungi</taxon>
        <taxon>Dikarya</taxon>
        <taxon>Basidiomycota</taxon>
        <taxon>Agaricomycotina</taxon>
        <taxon>Agaricomycetes</taxon>
        <taxon>Agaricomycetidae</taxon>
        <taxon>Boletales</taxon>
        <taxon>Sclerodermatineae</taxon>
        <taxon>Pisolithaceae</taxon>
        <taxon>Pisolithus</taxon>
    </lineage>
</organism>
<dbReference type="AlphaFoldDB" id="A0A0C9XJ30"/>
<accession>A0A0C9XJ30</accession>
<reference evidence="3" key="2">
    <citation type="submission" date="2015-01" db="EMBL/GenBank/DDBJ databases">
        <title>Evolutionary Origins and Diversification of the Mycorrhizal Mutualists.</title>
        <authorList>
            <consortium name="DOE Joint Genome Institute"/>
            <consortium name="Mycorrhizal Genomics Consortium"/>
            <person name="Kohler A."/>
            <person name="Kuo A."/>
            <person name="Nagy L.G."/>
            <person name="Floudas D."/>
            <person name="Copeland A."/>
            <person name="Barry K.W."/>
            <person name="Cichocki N."/>
            <person name="Veneault-Fourrey C."/>
            <person name="LaButti K."/>
            <person name="Lindquist E.A."/>
            <person name="Lipzen A."/>
            <person name="Lundell T."/>
            <person name="Morin E."/>
            <person name="Murat C."/>
            <person name="Riley R."/>
            <person name="Ohm R."/>
            <person name="Sun H."/>
            <person name="Tunlid A."/>
            <person name="Henrissat B."/>
            <person name="Grigoriev I.V."/>
            <person name="Hibbett D.S."/>
            <person name="Martin F."/>
        </authorList>
    </citation>
    <scope>NUCLEOTIDE SEQUENCE [LARGE SCALE GENOMIC DNA]</scope>
    <source>
        <strain evidence="2 3">441</strain>
    </source>
</reference>
<reference evidence="1" key="3">
    <citation type="submission" date="2015-02" db="EMBL/GenBank/DDBJ databases">
        <title>Evolutionary Origins and Diversification of the Mycorrhizal Mutualists.</title>
        <authorList>
            <consortium name="DOE Joint Genome Institute"/>
            <consortium name="Mycorrhizal Genomics Consortium"/>
            <person name="Kohler A."/>
            <person name="Kuo A."/>
            <person name="Nagy L.G."/>
            <person name="Floudas D."/>
            <person name="Copeland A."/>
            <person name="Barry K.W."/>
            <person name="Cichocki N."/>
            <person name="Veneault-Fourrey C."/>
            <person name="LaButti K."/>
            <person name="Lindquist E.A."/>
            <person name="Lipzen A."/>
            <person name="Lundell T."/>
            <person name="Morin E."/>
            <person name="Murat C."/>
            <person name="Riley R."/>
            <person name="Ohm R."/>
            <person name="Sun H."/>
            <person name="Tunlid A."/>
            <person name="Henrissat B."/>
            <person name="Grigoriev I.V."/>
            <person name="Hibbett D.S."/>
            <person name="Martin F."/>
        </authorList>
    </citation>
    <scope>NUCLEOTIDE SEQUENCE</scope>
    <source>
        <strain evidence="1 3">441</strain>
    </source>
</reference>
<dbReference type="Proteomes" id="UP000054018">
    <property type="component" value="Unassembled WGS sequence"/>
</dbReference>
<evidence type="ECO:0000313" key="1">
    <source>
        <dbReference type="EMBL" id="KIK12335.1"/>
    </source>
</evidence>
<dbReference type="EMBL" id="KN833987">
    <property type="protein sequence ID" value="KIK13565.1"/>
    <property type="molecule type" value="Genomic_DNA"/>
</dbReference>
<gene>
    <name evidence="2" type="ORF">PISMIDRAFT_46960</name>
    <name evidence="1" type="ORF">PISMIDRAFT_81771</name>
</gene>